<name>A0A6V8R4K1_TRIAP</name>
<dbReference type="EMBL" id="BLZH01000012">
    <property type="protein sequence ID" value="GFP59085.1"/>
    <property type="molecule type" value="Genomic_DNA"/>
</dbReference>
<comment type="caution">
    <text evidence="1">The sequence shown here is derived from an EMBL/GenBank/DDBJ whole genome shotgun (WGS) entry which is preliminary data.</text>
</comment>
<proteinExistence type="predicted"/>
<accession>A0A6V8R4K1</accession>
<gene>
    <name evidence="1" type="ORF">TASIC1_0012008800</name>
</gene>
<sequence>MPTISEIAARLEEANARTFSGRQLDKAANERIKIENAAEEGEIDITEGNVGPEGDEFPDTVHLDAEGRTFGMTKTEAEALSKFHKSLDGVDKAFEEMKLSRPTSQAWWGRMRTELQEGRFREVREEIYQQIQKYQEHTVAGEVDYVLSLQQVYDRI</sequence>
<dbReference type="OrthoDB" id="5370169at2759"/>
<organism evidence="1 2">
    <name type="scientific">Trichoderma asperellum</name>
    <name type="common">Filamentous fungus</name>
    <dbReference type="NCBI Taxonomy" id="101201"/>
    <lineage>
        <taxon>Eukaryota</taxon>
        <taxon>Fungi</taxon>
        <taxon>Dikarya</taxon>
        <taxon>Ascomycota</taxon>
        <taxon>Pezizomycotina</taxon>
        <taxon>Sordariomycetes</taxon>
        <taxon>Hypocreomycetidae</taxon>
        <taxon>Hypocreales</taxon>
        <taxon>Hypocreaceae</taxon>
        <taxon>Trichoderma</taxon>
    </lineage>
</organism>
<reference evidence="1 2" key="1">
    <citation type="submission" date="2020-07" db="EMBL/GenBank/DDBJ databases">
        <title>Trichoderma asperellum IC-1 whole genome shotgun sequence.</title>
        <authorList>
            <person name="Kanamasa S."/>
            <person name="Takahashi H."/>
        </authorList>
    </citation>
    <scope>NUCLEOTIDE SEQUENCE [LARGE SCALE GENOMIC DNA]</scope>
    <source>
        <strain evidence="1 2">IC-1</strain>
    </source>
</reference>
<dbReference type="Proteomes" id="UP000517252">
    <property type="component" value="Unassembled WGS sequence"/>
</dbReference>
<evidence type="ECO:0000313" key="2">
    <source>
        <dbReference type="Proteomes" id="UP000517252"/>
    </source>
</evidence>
<evidence type="ECO:0000313" key="1">
    <source>
        <dbReference type="EMBL" id="GFP59085.1"/>
    </source>
</evidence>
<dbReference type="AlphaFoldDB" id="A0A6V8R4K1"/>
<protein>
    <submittedName>
        <fullName evidence="1">Uncharacterized protein</fullName>
    </submittedName>
</protein>